<sequence length="178" mass="19094">MPEIEMHESDTESDDDGYDSEVGSVGEVGEDVGVDGLDPFYPCHGVAGSSINVDGRCVICRQPSAFPAAMHVKRTATGVQIGISYRVLSAEDEPSPDGWFFCHQEDCDAPEESCLVCGHSLRGPASCLRLSGKKEWIPALVSLRMRAFAQFPDTIRVVGGIPSSLGSGSLENFTPEAW</sequence>
<dbReference type="EMBL" id="NNAY01004258">
    <property type="protein sequence ID" value="OXU18135.1"/>
    <property type="molecule type" value="Genomic_DNA"/>
</dbReference>
<evidence type="ECO:0000256" key="1">
    <source>
        <dbReference type="SAM" id="MobiDB-lite"/>
    </source>
</evidence>
<evidence type="ECO:0000313" key="2">
    <source>
        <dbReference type="EMBL" id="OXU18135.1"/>
    </source>
</evidence>
<comment type="caution">
    <text evidence="2">The sequence shown here is derived from an EMBL/GenBank/DDBJ whole genome shotgun (WGS) entry which is preliminary data.</text>
</comment>
<dbReference type="Proteomes" id="UP000215335">
    <property type="component" value="Unassembled WGS sequence"/>
</dbReference>
<keyword evidence="3" id="KW-1185">Reference proteome</keyword>
<gene>
    <name evidence="2" type="ORF">TSAR_014163</name>
</gene>
<organism evidence="2 3">
    <name type="scientific">Trichomalopsis sarcophagae</name>
    <dbReference type="NCBI Taxonomy" id="543379"/>
    <lineage>
        <taxon>Eukaryota</taxon>
        <taxon>Metazoa</taxon>
        <taxon>Ecdysozoa</taxon>
        <taxon>Arthropoda</taxon>
        <taxon>Hexapoda</taxon>
        <taxon>Insecta</taxon>
        <taxon>Pterygota</taxon>
        <taxon>Neoptera</taxon>
        <taxon>Endopterygota</taxon>
        <taxon>Hymenoptera</taxon>
        <taxon>Apocrita</taxon>
        <taxon>Proctotrupomorpha</taxon>
        <taxon>Chalcidoidea</taxon>
        <taxon>Pteromalidae</taxon>
        <taxon>Pteromalinae</taxon>
        <taxon>Trichomalopsis</taxon>
    </lineage>
</organism>
<dbReference type="AlphaFoldDB" id="A0A232EIG6"/>
<proteinExistence type="predicted"/>
<feature type="compositionally biased region" description="Basic and acidic residues" evidence="1">
    <location>
        <begin position="1"/>
        <end position="10"/>
    </location>
</feature>
<protein>
    <submittedName>
        <fullName evidence="2">Uncharacterized protein</fullName>
    </submittedName>
</protein>
<accession>A0A232EIG6</accession>
<feature type="region of interest" description="Disordered" evidence="1">
    <location>
        <begin position="1"/>
        <end position="28"/>
    </location>
</feature>
<reference evidence="2 3" key="1">
    <citation type="journal article" date="2017" name="Curr. Biol.">
        <title>The Evolution of Venom by Co-option of Single-Copy Genes.</title>
        <authorList>
            <person name="Martinson E.O."/>
            <person name="Mrinalini"/>
            <person name="Kelkar Y.D."/>
            <person name="Chang C.H."/>
            <person name="Werren J.H."/>
        </authorList>
    </citation>
    <scope>NUCLEOTIDE SEQUENCE [LARGE SCALE GENOMIC DNA]</scope>
    <source>
        <strain evidence="2 3">Alberta</strain>
        <tissue evidence="2">Whole body</tissue>
    </source>
</reference>
<evidence type="ECO:0000313" key="3">
    <source>
        <dbReference type="Proteomes" id="UP000215335"/>
    </source>
</evidence>
<name>A0A232EIG6_9HYME</name>